<keyword evidence="7 10" id="KW-0949">S-adenosyl-L-methionine</keyword>
<evidence type="ECO:0000256" key="6">
    <source>
        <dbReference type="ARBA" id="ARBA00022679"/>
    </source>
</evidence>
<dbReference type="NCBIfam" id="TIGR00046">
    <property type="entry name" value="RsmE family RNA methyltransferase"/>
    <property type="match status" value="1"/>
</dbReference>
<evidence type="ECO:0000256" key="8">
    <source>
        <dbReference type="ARBA" id="ARBA00025699"/>
    </source>
</evidence>
<sequence length="265" mass="29532">MTGKRFFVEPLPSGEPGSETVVRGPAAHHMARVMRLRAGDSVILQDGRGGAREAILAWVGASEVGLTLGRAVFERREGFVPITLALAYAKSDRLDLAVRQAVELGAARVDFFRAARSQYALDASRGRRRLDRWKRIAEEALCQCGWNWLPELQLHDRLETWLETLGNATESLKLVALEKRAARDLLETWNRFRSISALVLAVGPEGGWSDEEAGLFRAAGFHEVGLGPRILRVETAATVFLAAAQMLWGDLVDRSRRDVERFRRS</sequence>
<evidence type="ECO:0000256" key="10">
    <source>
        <dbReference type="PIRNR" id="PIRNR015601"/>
    </source>
</evidence>
<gene>
    <name evidence="13" type="ORF">FDQ92_04165</name>
</gene>
<evidence type="ECO:0000256" key="5">
    <source>
        <dbReference type="ARBA" id="ARBA00022603"/>
    </source>
</evidence>
<dbReference type="Pfam" id="PF04452">
    <property type="entry name" value="Methyltrans_RNA"/>
    <property type="match status" value="1"/>
</dbReference>
<evidence type="ECO:0000256" key="1">
    <source>
        <dbReference type="ARBA" id="ARBA00004496"/>
    </source>
</evidence>
<keyword evidence="14" id="KW-1185">Reference proteome</keyword>
<organism evidence="13 14">
    <name type="scientific">Desulfoglaeba alkanexedens ALDC</name>
    <dbReference type="NCBI Taxonomy" id="980445"/>
    <lineage>
        <taxon>Bacteria</taxon>
        <taxon>Pseudomonadati</taxon>
        <taxon>Thermodesulfobacteriota</taxon>
        <taxon>Syntrophobacteria</taxon>
        <taxon>Syntrophobacterales</taxon>
        <taxon>Syntrophobacteraceae</taxon>
        <taxon>Desulfoglaeba</taxon>
    </lineage>
</organism>
<feature type="domain" description="Ribosomal RNA small subunit methyltransferase E PUA-like" evidence="12">
    <location>
        <begin position="23"/>
        <end position="56"/>
    </location>
</feature>
<evidence type="ECO:0000256" key="4">
    <source>
        <dbReference type="ARBA" id="ARBA00022552"/>
    </source>
</evidence>
<keyword evidence="4 10" id="KW-0698">rRNA processing</keyword>
<reference evidence="13 14" key="2">
    <citation type="submission" date="2019-05" db="EMBL/GenBank/DDBJ databases">
        <authorList>
            <person name="Suflita J.M."/>
            <person name="Marks C.R."/>
        </authorList>
    </citation>
    <scope>NUCLEOTIDE SEQUENCE [LARGE SCALE GENOMIC DNA]</scope>
    <source>
        <strain evidence="13 14">ALDC</strain>
    </source>
</reference>
<dbReference type="PANTHER" id="PTHR30027:SF3">
    <property type="entry name" value="16S RRNA (URACIL(1498)-N(3))-METHYLTRANSFERASE"/>
    <property type="match status" value="1"/>
</dbReference>
<dbReference type="Proteomes" id="UP000298602">
    <property type="component" value="Chromosome"/>
</dbReference>
<feature type="domain" description="Ribosomal RNA small subunit methyltransferase E methyltransferase" evidence="11">
    <location>
        <begin position="80"/>
        <end position="245"/>
    </location>
</feature>
<dbReference type="Pfam" id="PF20260">
    <property type="entry name" value="PUA_4"/>
    <property type="match status" value="1"/>
</dbReference>
<keyword evidence="6 10" id="KW-0808">Transferase</keyword>
<comment type="similarity">
    <text evidence="2 10">Belongs to the RNA methyltransferase RsmE family.</text>
</comment>
<evidence type="ECO:0000256" key="2">
    <source>
        <dbReference type="ARBA" id="ARBA00005528"/>
    </source>
</evidence>
<evidence type="ECO:0000259" key="11">
    <source>
        <dbReference type="Pfam" id="PF04452"/>
    </source>
</evidence>
<dbReference type="InterPro" id="IPR029028">
    <property type="entry name" value="Alpha/beta_knot_MTases"/>
</dbReference>
<dbReference type="SUPFAM" id="SSF75217">
    <property type="entry name" value="alpha/beta knot"/>
    <property type="match status" value="1"/>
</dbReference>
<dbReference type="GO" id="GO:0005737">
    <property type="term" value="C:cytoplasm"/>
    <property type="evidence" value="ECO:0007669"/>
    <property type="project" value="UniProtKB-SubCell"/>
</dbReference>
<evidence type="ECO:0000256" key="3">
    <source>
        <dbReference type="ARBA" id="ARBA00022490"/>
    </source>
</evidence>
<dbReference type="PIRSF" id="PIRSF015601">
    <property type="entry name" value="MTase_slr0722"/>
    <property type="match status" value="1"/>
</dbReference>
<dbReference type="EMBL" id="CP040098">
    <property type="protein sequence ID" value="QCQ21439.1"/>
    <property type="molecule type" value="Genomic_DNA"/>
</dbReference>
<dbReference type="PANTHER" id="PTHR30027">
    <property type="entry name" value="RIBOSOMAL RNA SMALL SUBUNIT METHYLTRANSFERASE E"/>
    <property type="match status" value="1"/>
</dbReference>
<evidence type="ECO:0000313" key="14">
    <source>
        <dbReference type="Proteomes" id="UP000298602"/>
    </source>
</evidence>
<proteinExistence type="inferred from homology"/>
<dbReference type="InterPro" id="IPR046886">
    <property type="entry name" value="RsmE_MTase_dom"/>
</dbReference>
<dbReference type="GO" id="GO:0070475">
    <property type="term" value="P:rRNA base methylation"/>
    <property type="evidence" value="ECO:0007669"/>
    <property type="project" value="TreeGrafter"/>
</dbReference>
<evidence type="ECO:0000256" key="7">
    <source>
        <dbReference type="ARBA" id="ARBA00022691"/>
    </source>
</evidence>
<dbReference type="CDD" id="cd18084">
    <property type="entry name" value="RsmE-like"/>
    <property type="match status" value="1"/>
</dbReference>
<dbReference type="InterPro" id="IPR015947">
    <property type="entry name" value="PUA-like_sf"/>
</dbReference>
<dbReference type="InterPro" id="IPR046887">
    <property type="entry name" value="RsmE_PUA-like"/>
</dbReference>
<dbReference type="OrthoDB" id="9815641at2"/>
<keyword evidence="3 10" id="KW-0963">Cytoplasm</keyword>
<evidence type="ECO:0000313" key="13">
    <source>
        <dbReference type="EMBL" id="QCQ21439.1"/>
    </source>
</evidence>
<dbReference type="Gene3D" id="3.40.1280.10">
    <property type="match status" value="1"/>
</dbReference>
<protein>
    <recommendedName>
        <fullName evidence="10">Ribosomal RNA small subunit methyltransferase E</fullName>
        <ecNumber evidence="10">2.1.1.193</ecNumber>
    </recommendedName>
</protein>
<dbReference type="EC" id="2.1.1.193" evidence="10"/>
<dbReference type="KEGG" id="dax:FDQ92_04165"/>
<dbReference type="GO" id="GO:0070042">
    <property type="term" value="F:rRNA (uridine-N3-)-methyltransferase activity"/>
    <property type="evidence" value="ECO:0007669"/>
    <property type="project" value="TreeGrafter"/>
</dbReference>
<reference evidence="13 14" key="1">
    <citation type="submission" date="2019-05" db="EMBL/GenBank/DDBJ databases">
        <title>The Complete Genome Sequence of the n-alkane-degrading Desulfoglaeba alkanexedens ALDC reveals multiple alkylsuccinate synthase gene clusters.</title>
        <authorList>
            <person name="Callaghan A.V."/>
            <person name="Davidova I.A."/>
            <person name="Duncan K.E."/>
            <person name="Morris B."/>
            <person name="McInerney M.J."/>
        </authorList>
    </citation>
    <scope>NUCLEOTIDE SEQUENCE [LARGE SCALE GENOMIC DNA]</scope>
    <source>
        <strain evidence="13 14">ALDC</strain>
    </source>
</reference>
<comment type="subcellular location">
    <subcellularLocation>
        <location evidence="1 10">Cytoplasm</location>
    </subcellularLocation>
</comment>
<name>A0A4P8L108_9BACT</name>
<evidence type="ECO:0000259" key="12">
    <source>
        <dbReference type="Pfam" id="PF20260"/>
    </source>
</evidence>
<dbReference type="InterPro" id="IPR029026">
    <property type="entry name" value="tRNA_m1G_MTases_N"/>
</dbReference>
<comment type="catalytic activity">
    <reaction evidence="9 10">
        <text>uridine(1498) in 16S rRNA + S-adenosyl-L-methionine = N(3)-methyluridine(1498) in 16S rRNA + S-adenosyl-L-homocysteine + H(+)</text>
        <dbReference type="Rhea" id="RHEA:42920"/>
        <dbReference type="Rhea" id="RHEA-COMP:10283"/>
        <dbReference type="Rhea" id="RHEA-COMP:10284"/>
        <dbReference type="ChEBI" id="CHEBI:15378"/>
        <dbReference type="ChEBI" id="CHEBI:57856"/>
        <dbReference type="ChEBI" id="CHEBI:59789"/>
        <dbReference type="ChEBI" id="CHEBI:65315"/>
        <dbReference type="ChEBI" id="CHEBI:74502"/>
        <dbReference type="EC" id="2.1.1.193"/>
    </reaction>
</comment>
<accession>A0A4P8L108</accession>
<keyword evidence="5 10" id="KW-0489">Methyltransferase</keyword>
<dbReference type="RefSeq" id="WP_137423410.1">
    <property type="nucleotide sequence ID" value="NZ_CP040098.1"/>
</dbReference>
<dbReference type="InterPro" id="IPR006700">
    <property type="entry name" value="RsmE"/>
</dbReference>
<evidence type="ECO:0000256" key="9">
    <source>
        <dbReference type="ARBA" id="ARBA00047944"/>
    </source>
</evidence>
<dbReference type="AlphaFoldDB" id="A0A4P8L108"/>
<comment type="function">
    <text evidence="8 10">Specifically methylates the N3 position of the uracil ring of uridine 1498 (m3U1498) in 16S rRNA. Acts on the fully assembled 30S ribosomal subunit.</text>
</comment>
<dbReference type="SUPFAM" id="SSF88697">
    <property type="entry name" value="PUA domain-like"/>
    <property type="match status" value="1"/>
</dbReference>